<comment type="caution">
    <text evidence="1">The sequence shown here is derived from an EMBL/GenBank/DDBJ whole genome shotgun (WGS) entry which is preliminary data.</text>
</comment>
<protein>
    <submittedName>
        <fullName evidence="1">Uncharacterized protein</fullName>
    </submittedName>
</protein>
<keyword evidence="2" id="KW-1185">Reference proteome</keyword>
<evidence type="ECO:0000313" key="1">
    <source>
        <dbReference type="EMBL" id="KAI9434753.1"/>
    </source>
</evidence>
<dbReference type="EMBL" id="JAGFNK010001117">
    <property type="protein sequence ID" value="KAI9434753.1"/>
    <property type="molecule type" value="Genomic_DNA"/>
</dbReference>
<proteinExistence type="predicted"/>
<sequence length="271" mass="29720">MKQTKILVVQGMDVDEGARGIGEVGRDQAEVSSLFLGVEWAMRGNDVERSTREVSEKRERNDNSCRDDRRGREMRDKGKGRRVGEGCEGGGGKCKSWNLRTWGAMASDGPSILWMVDVLTWGLEKATFLLNGDISQPTQYLPGCHEARSWEPTAILILGRASLEGHTWVHGAGQGLTLLDSAQVNVSPWKQTGLKENLSWVDIRENVTGPPAIARGMKESSGGERVGRGDTLIWVPMGNIGRLHDLVRVQVEVVRAEDGGEGDDRSMEEGP</sequence>
<gene>
    <name evidence="1" type="ORF">F5148DRAFT_1306248</name>
</gene>
<organism evidence="1 2">
    <name type="scientific">Russula earlei</name>
    <dbReference type="NCBI Taxonomy" id="71964"/>
    <lineage>
        <taxon>Eukaryota</taxon>
        <taxon>Fungi</taxon>
        <taxon>Dikarya</taxon>
        <taxon>Basidiomycota</taxon>
        <taxon>Agaricomycotina</taxon>
        <taxon>Agaricomycetes</taxon>
        <taxon>Russulales</taxon>
        <taxon>Russulaceae</taxon>
        <taxon>Russula</taxon>
    </lineage>
</organism>
<dbReference type="Proteomes" id="UP001207468">
    <property type="component" value="Unassembled WGS sequence"/>
</dbReference>
<evidence type="ECO:0000313" key="2">
    <source>
        <dbReference type="Proteomes" id="UP001207468"/>
    </source>
</evidence>
<reference evidence="1" key="1">
    <citation type="submission" date="2021-03" db="EMBL/GenBank/DDBJ databases">
        <title>Evolutionary priming and transition to the ectomycorrhizal habit in an iconic lineage of mushroom-forming fungi: is preadaptation a requirement?</title>
        <authorList>
            <consortium name="DOE Joint Genome Institute"/>
            <person name="Looney B.P."/>
            <person name="Miyauchi S."/>
            <person name="Morin E."/>
            <person name="Drula E."/>
            <person name="Courty P.E."/>
            <person name="Chicoki N."/>
            <person name="Fauchery L."/>
            <person name="Kohler A."/>
            <person name="Kuo A."/>
            <person name="LaButti K."/>
            <person name="Pangilinan J."/>
            <person name="Lipzen A."/>
            <person name="Riley R."/>
            <person name="Andreopoulos W."/>
            <person name="He G."/>
            <person name="Johnson J."/>
            <person name="Barry K.W."/>
            <person name="Grigoriev I.V."/>
            <person name="Nagy L."/>
            <person name="Hibbett D."/>
            <person name="Henrissat B."/>
            <person name="Matheny P.B."/>
            <person name="Labbe J."/>
            <person name="Martin A.F."/>
        </authorList>
    </citation>
    <scope>NUCLEOTIDE SEQUENCE</scope>
    <source>
        <strain evidence="1">BPL698</strain>
    </source>
</reference>
<name>A0ACC0TRQ8_9AGAM</name>
<accession>A0ACC0TRQ8</accession>